<dbReference type="Proteomes" id="UP001148614">
    <property type="component" value="Unassembled WGS sequence"/>
</dbReference>
<dbReference type="VEuPathDB" id="FungiDB:F4678DRAFT_453285"/>
<proteinExistence type="predicted"/>
<name>A0A9W8TPH7_9PEZI</name>
<accession>A0A9W8TPH7</accession>
<dbReference type="AlphaFoldDB" id="A0A9W8TPH7"/>
<dbReference type="EMBL" id="JANPWZ010000548">
    <property type="protein sequence ID" value="KAJ3575362.1"/>
    <property type="molecule type" value="Genomic_DNA"/>
</dbReference>
<comment type="caution">
    <text evidence="2">The sequence shown here is derived from an EMBL/GenBank/DDBJ whole genome shotgun (WGS) entry which is preliminary data.</text>
</comment>
<dbReference type="InterPro" id="IPR010730">
    <property type="entry name" value="HET"/>
</dbReference>
<dbReference type="Pfam" id="PF26639">
    <property type="entry name" value="Het-6_barrel"/>
    <property type="match status" value="1"/>
</dbReference>
<evidence type="ECO:0000313" key="2">
    <source>
        <dbReference type="EMBL" id="KAJ3575362.1"/>
    </source>
</evidence>
<evidence type="ECO:0000259" key="1">
    <source>
        <dbReference type="Pfam" id="PF06985"/>
    </source>
</evidence>
<protein>
    <recommendedName>
        <fullName evidence="1">Heterokaryon incompatibility domain-containing protein</fullName>
    </recommendedName>
</protein>
<dbReference type="InterPro" id="IPR052895">
    <property type="entry name" value="HetReg/Transcr_Mod"/>
</dbReference>
<feature type="domain" description="Heterokaryon incompatibility" evidence="1">
    <location>
        <begin position="2"/>
        <end position="112"/>
    </location>
</feature>
<sequence>MNQNDRAGEKPSQIDMMGDIYSYAEQVVVWLGPGDDHSSRALSVIDRLAAVTEEINDYFYLENLHLQNFCLHKYDDPCPNLRIVPSFVQQEWLSYATFLRRGWFHRVWVAQEVYLAKSLVVFVGEREIKWENLVRSARVLQRTGLAEALERMIVIYNGYFPPSAVNNSPPSVDSVDSADPSSPLKASLNNQLILTVFGGQGANEPFSLDRLLSYARHLDVSNGHEKDKFYGLRGIWQQTSLGKEVGRLPSKEYNGCTAVIYMKATMHAIHETKDLNILRLIDQPSSPKLGLPSWVPDYTRFPHVHTITVPRNRYVKAETQTKEMKWREKSWVLSDGLSEGSRDKWIADGLQGRQAWTVPVLDEELGCLTVQGVFVDSIVETGPSYAKADSEIQGPYLLMSQLINYPSFPAPYGADFSIAWMKTLIADRYQDLPADLEAVKAFRDFIAVMVSEMEELYRYKVLEDLPIDVKLEETRALIEDFSTRELNRGIIPTWKEAHELMEIAYIEDPDNEEKQQMDSRVDSIRKSFDNAYKGRRMFRTEGNYWGITCESVEEHDKVFVLAGADTPYVLRESGEAWIVIGEAYVHGLMHGEAVGDKEFRDIRLV</sequence>
<organism evidence="2 3">
    <name type="scientific">Xylaria arbuscula</name>
    <dbReference type="NCBI Taxonomy" id="114810"/>
    <lineage>
        <taxon>Eukaryota</taxon>
        <taxon>Fungi</taxon>
        <taxon>Dikarya</taxon>
        <taxon>Ascomycota</taxon>
        <taxon>Pezizomycotina</taxon>
        <taxon>Sordariomycetes</taxon>
        <taxon>Xylariomycetidae</taxon>
        <taxon>Xylariales</taxon>
        <taxon>Xylariaceae</taxon>
        <taxon>Xylaria</taxon>
    </lineage>
</organism>
<evidence type="ECO:0000313" key="3">
    <source>
        <dbReference type="Proteomes" id="UP001148614"/>
    </source>
</evidence>
<gene>
    <name evidence="2" type="ORF">NPX13_g4060</name>
</gene>
<dbReference type="Pfam" id="PF06985">
    <property type="entry name" value="HET"/>
    <property type="match status" value="1"/>
</dbReference>
<keyword evidence="3" id="KW-1185">Reference proteome</keyword>
<dbReference type="PANTHER" id="PTHR24148">
    <property type="entry name" value="ANKYRIN REPEAT DOMAIN-CONTAINING PROTEIN 39 HOMOLOG-RELATED"/>
    <property type="match status" value="1"/>
</dbReference>
<dbReference type="PANTHER" id="PTHR24148:SF73">
    <property type="entry name" value="HET DOMAIN PROTEIN (AFU_ORTHOLOGUE AFUA_8G01020)"/>
    <property type="match status" value="1"/>
</dbReference>
<reference evidence="2" key="1">
    <citation type="submission" date="2022-07" db="EMBL/GenBank/DDBJ databases">
        <title>Genome Sequence of Xylaria arbuscula.</title>
        <authorList>
            <person name="Buettner E."/>
        </authorList>
    </citation>
    <scope>NUCLEOTIDE SEQUENCE</scope>
    <source>
        <strain evidence="2">VT107</strain>
    </source>
</reference>